<evidence type="ECO:0000259" key="15">
    <source>
        <dbReference type="Pfam" id="PF08450"/>
    </source>
</evidence>
<sequence length="314" mass="34056">MSEPIVEPLFGPCGLGEGPHWDHISQTLYFVDIFAQKIFRLNPETGIITTAFVDNGPVGFVIPLEGSTNKLVAGSGIDFVLVSWDGDKDLAKCKPKVLVTLDSNRTETRWNDAKADSSGRLWGGTMGFEKDGSFPPNVGSLYCIDNNLGLKKQVSPVTISNGLAWNPDNDTLYYIDSPTYQVVAYNYDSQTGAISNKRVVFDLKKNNIPGLPDGMTIDTNGNLWVAVYGGAGVLQINPKTGELLRFVKINTAQNITSVAFGGPNLDVLYVTSASIGLNENQLREQPHAGYLFTIKGLGVRGFPANSFKLSDKLT</sequence>
<dbReference type="EC" id="3.1.1.17" evidence="8"/>
<keyword evidence="12" id="KW-0378">Hydrolase</keyword>
<evidence type="ECO:0000256" key="12">
    <source>
        <dbReference type="ARBA" id="ARBA00022801"/>
    </source>
</evidence>
<evidence type="ECO:0000256" key="3">
    <source>
        <dbReference type="ARBA" id="ARBA00001936"/>
    </source>
</evidence>
<name>A0ABP1NNR0_XYLVO</name>
<organism evidence="16 17">
    <name type="scientific">Xylocopa violacea</name>
    <name type="common">Violet carpenter bee</name>
    <name type="synonym">Apis violacea</name>
    <dbReference type="NCBI Taxonomy" id="135666"/>
    <lineage>
        <taxon>Eukaryota</taxon>
        <taxon>Metazoa</taxon>
        <taxon>Ecdysozoa</taxon>
        <taxon>Arthropoda</taxon>
        <taxon>Hexapoda</taxon>
        <taxon>Insecta</taxon>
        <taxon>Pterygota</taxon>
        <taxon>Neoptera</taxon>
        <taxon>Endopterygota</taxon>
        <taxon>Hymenoptera</taxon>
        <taxon>Apocrita</taxon>
        <taxon>Aculeata</taxon>
        <taxon>Apoidea</taxon>
        <taxon>Anthophila</taxon>
        <taxon>Apidae</taxon>
        <taxon>Xylocopa</taxon>
        <taxon>Xylocopa</taxon>
    </lineage>
</organism>
<keyword evidence="11" id="KW-0479">Metal-binding</keyword>
<comment type="cofactor">
    <cofactor evidence="2">
        <name>Ca(2+)</name>
        <dbReference type="ChEBI" id="CHEBI:29108"/>
    </cofactor>
</comment>
<keyword evidence="10" id="KW-0963">Cytoplasm</keyword>
<evidence type="ECO:0000256" key="5">
    <source>
        <dbReference type="ARBA" id="ARBA00001947"/>
    </source>
</evidence>
<evidence type="ECO:0000256" key="1">
    <source>
        <dbReference type="ARBA" id="ARBA00001589"/>
    </source>
</evidence>
<dbReference type="Pfam" id="PF08450">
    <property type="entry name" value="SGL"/>
    <property type="match status" value="1"/>
</dbReference>
<feature type="domain" description="SMP-30/Gluconolactonase/LRE-like region" evidence="15">
    <location>
        <begin position="15"/>
        <end position="274"/>
    </location>
</feature>
<evidence type="ECO:0000256" key="4">
    <source>
        <dbReference type="ARBA" id="ARBA00001946"/>
    </source>
</evidence>
<reference evidence="16 17" key="1">
    <citation type="submission" date="2024-08" db="EMBL/GenBank/DDBJ databases">
        <authorList>
            <person name="Will J Nash"/>
            <person name="Angela Man"/>
            <person name="Seanna McTaggart"/>
            <person name="Kendall Baker"/>
            <person name="Tom Barker"/>
            <person name="Leah Catchpole"/>
            <person name="Alex Durrant"/>
            <person name="Karim Gharbi"/>
            <person name="Naomi Irish"/>
            <person name="Gemy Kaithakottil"/>
            <person name="Debby Ku"/>
            <person name="Aaliyah Providence"/>
            <person name="Felix Shaw"/>
            <person name="David Swarbreck"/>
            <person name="Chris Watkins"/>
            <person name="Ann M. McCartney"/>
            <person name="Giulio Formenti"/>
            <person name="Alice Mouton"/>
            <person name="Noel Vella"/>
            <person name="Bjorn M von Reumont"/>
            <person name="Adriana Vella"/>
            <person name="Wilfried Haerty"/>
        </authorList>
    </citation>
    <scope>NUCLEOTIDE SEQUENCE [LARGE SCALE GENOMIC DNA]</scope>
</reference>
<comment type="similarity">
    <text evidence="7">Belongs to the SMP-30/CGR1 family.</text>
</comment>
<evidence type="ECO:0000256" key="9">
    <source>
        <dbReference type="ARBA" id="ARBA00016808"/>
    </source>
</evidence>
<evidence type="ECO:0000256" key="10">
    <source>
        <dbReference type="ARBA" id="ARBA00022490"/>
    </source>
</evidence>
<dbReference type="Proteomes" id="UP001642520">
    <property type="component" value="Unassembled WGS sequence"/>
</dbReference>
<dbReference type="InterPro" id="IPR013658">
    <property type="entry name" value="SGL"/>
</dbReference>
<comment type="catalytic activity">
    <reaction evidence="1">
        <text>D-glucono-1,5-lactone + H2O = D-gluconate + H(+)</text>
        <dbReference type="Rhea" id="RHEA:10440"/>
        <dbReference type="ChEBI" id="CHEBI:15377"/>
        <dbReference type="ChEBI" id="CHEBI:15378"/>
        <dbReference type="ChEBI" id="CHEBI:16217"/>
        <dbReference type="ChEBI" id="CHEBI:18391"/>
        <dbReference type="EC" id="3.1.1.17"/>
    </reaction>
</comment>
<dbReference type="SUPFAM" id="SSF63829">
    <property type="entry name" value="Calcium-dependent phosphotriesterase"/>
    <property type="match status" value="1"/>
</dbReference>
<evidence type="ECO:0000256" key="6">
    <source>
        <dbReference type="ARBA" id="ARBA00004496"/>
    </source>
</evidence>
<dbReference type="PANTHER" id="PTHR10907:SF66">
    <property type="entry name" value="MIP34848P1-RELATED"/>
    <property type="match status" value="1"/>
</dbReference>
<dbReference type="PANTHER" id="PTHR10907">
    <property type="entry name" value="REGUCALCIN"/>
    <property type="match status" value="1"/>
</dbReference>
<evidence type="ECO:0000256" key="13">
    <source>
        <dbReference type="ARBA" id="ARBA00022837"/>
    </source>
</evidence>
<dbReference type="Gene3D" id="2.120.10.30">
    <property type="entry name" value="TolB, C-terminal domain"/>
    <property type="match status" value="1"/>
</dbReference>
<evidence type="ECO:0000256" key="2">
    <source>
        <dbReference type="ARBA" id="ARBA00001913"/>
    </source>
</evidence>
<protein>
    <recommendedName>
        <fullName evidence="9">Regucalcin</fullName>
        <ecNumber evidence="8">3.1.1.17</ecNumber>
    </recommendedName>
    <alternativeName>
        <fullName evidence="14">Gluconolactonase</fullName>
    </alternativeName>
</protein>
<accession>A0ABP1NNR0</accession>
<evidence type="ECO:0000256" key="11">
    <source>
        <dbReference type="ARBA" id="ARBA00022723"/>
    </source>
</evidence>
<gene>
    <name evidence="16" type="ORF">XYLVIOL_LOCUS5656</name>
</gene>
<evidence type="ECO:0000256" key="14">
    <source>
        <dbReference type="ARBA" id="ARBA00032464"/>
    </source>
</evidence>
<dbReference type="InterPro" id="IPR005511">
    <property type="entry name" value="SMP-30"/>
</dbReference>
<comment type="caution">
    <text evidence="16">The sequence shown here is derived from an EMBL/GenBank/DDBJ whole genome shotgun (WGS) entry which is preliminary data.</text>
</comment>
<dbReference type="InterPro" id="IPR011042">
    <property type="entry name" value="6-blade_b-propeller_TolB-like"/>
</dbReference>
<proteinExistence type="inferred from homology"/>
<comment type="cofactor">
    <cofactor evidence="4">
        <name>Mg(2+)</name>
        <dbReference type="ChEBI" id="CHEBI:18420"/>
    </cofactor>
</comment>
<dbReference type="EMBL" id="CAXAJV020001292">
    <property type="protein sequence ID" value="CAL7942671.1"/>
    <property type="molecule type" value="Genomic_DNA"/>
</dbReference>
<evidence type="ECO:0000313" key="16">
    <source>
        <dbReference type="EMBL" id="CAL7942671.1"/>
    </source>
</evidence>
<comment type="cofactor">
    <cofactor evidence="3">
        <name>Mn(2+)</name>
        <dbReference type="ChEBI" id="CHEBI:29035"/>
    </cofactor>
</comment>
<dbReference type="InterPro" id="IPR008367">
    <property type="entry name" value="Regucalcin"/>
</dbReference>
<comment type="subcellular location">
    <subcellularLocation>
        <location evidence="6">Cytoplasm</location>
    </subcellularLocation>
</comment>
<keyword evidence="13" id="KW-0106">Calcium</keyword>
<comment type="cofactor">
    <cofactor evidence="5">
        <name>Zn(2+)</name>
        <dbReference type="ChEBI" id="CHEBI:29105"/>
    </cofactor>
</comment>
<keyword evidence="17" id="KW-1185">Reference proteome</keyword>
<dbReference type="PRINTS" id="PR01791">
    <property type="entry name" value="REGUCALCIN"/>
</dbReference>
<evidence type="ECO:0000256" key="7">
    <source>
        <dbReference type="ARBA" id="ARBA00008853"/>
    </source>
</evidence>
<evidence type="ECO:0000256" key="8">
    <source>
        <dbReference type="ARBA" id="ARBA00013227"/>
    </source>
</evidence>
<evidence type="ECO:0000313" key="17">
    <source>
        <dbReference type="Proteomes" id="UP001642520"/>
    </source>
</evidence>
<dbReference type="PRINTS" id="PR01790">
    <property type="entry name" value="SMP30FAMILY"/>
</dbReference>